<comment type="caution">
    <text evidence="1">The sequence shown here is derived from an EMBL/GenBank/DDBJ whole genome shotgun (WGS) entry which is preliminary data.</text>
</comment>
<name>A0A2T2WPL8_9FIRM</name>
<reference evidence="1 2" key="1">
    <citation type="journal article" date="2014" name="BMC Genomics">
        <title>Comparison of environmental and isolate Sulfobacillus genomes reveals diverse carbon, sulfur, nitrogen, and hydrogen metabolisms.</title>
        <authorList>
            <person name="Justice N.B."/>
            <person name="Norman A."/>
            <person name="Brown C.T."/>
            <person name="Singh A."/>
            <person name="Thomas B.C."/>
            <person name="Banfield J.F."/>
        </authorList>
    </citation>
    <scope>NUCLEOTIDE SEQUENCE [LARGE SCALE GENOMIC DNA]</scope>
    <source>
        <strain evidence="1">AMDSBA3</strain>
    </source>
</reference>
<protein>
    <submittedName>
        <fullName evidence="1">Uncharacterized protein</fullName>
    </submittedName>
</protein>
<organism evidence="1 2">
    <name type="scientific">Sulfobacillus acidophilus</name>
    <dbReference type="NCBI Taxonomy" id="53633"/>
    <lineage>
        <taxon>Bacteria</taxon>
        <taxon>Bacillati</taxon>
        <taxon>Bacillota</taxon>
        <taxon>Clostridia</taxon>
        <taxon>Eubacteriales</taxon>
        <taxon>Clostridiales Family XVII. Incertae Sedis</taxon>
        <taxon>Sulfobacillus</taxon>
    </lineage>
</organism>
<accession>A0A2T2WPL8</accession>
<dbReference type="EMBL" id="PXYV01000001">
    <property type="protein sequence ID" value="PSR24176.1"/>
    <property type="molecule type" value="Genomic_DNA"/>
</dbReference>
<evidence type="ECO:0000313" key="1">
    <source>
        <dbReference type="EMBL" id="PSR24176.1"/>
    </source>
</evidence>
<dbReference type="AlphaFoldDB" id="A0A2T2WPL8"/>
<sequence>MPIILLLGELGWMGPLAQRLLNENFHVLAAGPDVVKITRTIGENRYFTPLSLSLSEQDRLAYWIVQMQLLYGPLDQAVVHLVTEEAAPIVATIIEAVGQYRHFPWDLYHVRSSTSEMLFCVTRDSQCRYHPVTVDVGDGAVNDATIAERVYRAVVRVNQDE</sequence>
<gene>
    <name evidence="1" type="ORF">C7B45_00800</name>
</gene>
<proteinExistence type="predicted"/>
<evidence type="ECO:0000313" key="2">
    <source>
        <dbReference type="Proteomes" id="UP000241848"/>
    </source>
</evidence>
<dbReference type="Proteomes" id="UP000241848">
    <property type="component" value="Unassembled WGS sequence"/>
</dbReference>